<dbReference type="InterPro" id="IPR017926">
    <property type="entry name" value="GATASE"/>
</dbReference>
<evidence type="ECO:0000256" key="1">
    <source>
        <dbReference type="ARBA" id="ARBA00022962"/>
    </source>
</evidence>
<feature type="domain" description="Glutamine amidotransferase" evidence="3">
    <location>
        <begin position="3"/>
        <end position="187"/>
    </location>
</feature>
<keyword evidence="5" id="KW-1185">Reference proteome</keyword>
<feature type="compositionally biased region" description="Low complexity" evidence="2">
    <location>
        <begin position="195"/>
        <end position="208"/>
    </location>
</feature>
<dbReference type="InterPro" id="IPR006221">
    <property type="entry name" value="TrpG/PapA_dom"/>
</dbReference>
<sequence>MILVIDNFDSFTYNLVHILERYDEVKVYRNNSITIKEIKELKPDNILISPGPGRPEDAGISKDLIKEFKGEIPIIGICLGHQCIGEVFGSEIIKAPRIFHGKISKIKIASQTSQDRLFNKIPDNFTATRYHSLIINRDNFPADLKILAETGAGEIMAIKHKDYNIYGLQFHPESILTETGQQLLENLINHRSDKNLINQKNNKNPINNRSDASV</sequence>
<dbReference type="PANTHER" id="PTHR43418:SF4">
    <property type="entry name" value="MULTIFUNCTIONAL TRYPTOPHAN BIOSYNTHESIS PROTEIN"/>
    <property type="match status" value="1"/>
</dbReference>
<feature type="region of interest" description="Disordered" evidence="2">
    <location>
        <begin position="195"/>
        <end position="214"/>
    </location>
</feature>
<dbReference type="SUPFAM" id="SSF52317">
    <property type="entry name" value="Class I glutamine amidotransferase-like"/>
    <property type="match status" value="1"/>
</dbReference>
<protein>
    <submittedName>
        <fullName evidence="4">Aminodeoxychorismate/anthranilate synthase component II</fullName>
    </submittedName>
</protein>
<dbReference type="InterPro" id="IPR050472">
    <property type="entry name" value="Anth_synth/Amidotransfase"/>
</dbReference>
<dbReference type="InterPro" id="IPR029062">
    <property type="entry name" value="Class_I_gatase-like"/>
</dbReference>
<dbReference type="EMBL" id="JADPIE010000005">
    <property type="protein sequence ID" value="MBF8437265.1"/>
    <property type="molecule type" value="Genomic_DNA"/>
</dbReference>
<evidence type="ECO:0000259" key="3">
    <source>
        <dbReference type="Pfam" id="PF00117"/>
    </source>
</evidence>
<dbReference type="Gene3D" id="3.40.50.880">
    <property type="match status" value="1"/>
</dbReference>
<evidence type="ECO:0000256" key="2">
    <source>
        <dbReference type="SAM" id="MobiDB-lite"/>
    </source>
</evidence>
<dbReference type="RefSeq" id="WP_270454232.1">
    <property type="nucleotide sequence ID" value="NZ_JADPIE010000005.1"/>
</dbReference>
<proteinExistence type="predicted"/>
<gene>
    <name evidence="4" type="ORF">I0Q91_09260</name>
</gene>
<evidence type="ECO:0000313" key="5">
    <source>
        <dbReference type="Proteomes" id="UP000621436"/>
    </source>
</evidence>
<accession>A0A931AUZ4</accession>
<dbReference type="GO" id="GO:0005829">
    <property type="term" value="C:cytosol"/>
    <property type="evidence" value="ECO:0007669"/>
    <property type="project" value="TreeGrafter"/>
</dbReference>
<dbReference type="Pfam" id="PF00117">
    <property type="entry name" value="GATase"/>
    <property type="match status" value="1"/>
</dbReference>
<dbReference type="AlphaFoldDB" id="A0A931AUZ4"/>
<name>A0A931AUZ4_9FIRM</name>
<dbReference type="Proteomes" id="UP000621436">
    <property type="component" value="Unassembled WGS sequence"/>
</dbReference>
<dbReference type="PANTHER" id="PTHR43418">
    <property type="entry name" value="MULTIFUNCTIONAL TRYPTOPHAN BIOSYNTHESIS PROTEIN-RELATED"/>
    <property type="match status" value="1"/>
</dbReference>
<dbReference type="CDD" id="cd01743">
    <property type="entry name" value="GATase1_Anthranilate_Synthase"/>
    <property type="match status" value="1"/>
</dbReference>
<dbReference type="GO" id="GO:0000162">
    <property type="term" value="P:L-tryptophan biosynthetic process"/>
    <property type="evidence" value="ECO:0007669"/>
    <property type="project" value="TreeGrafter"/>
</dbReference>
<keyword evidence="1" id="KW-0315">Glutamine amidotransferase</keyword>
<comment type="caution">
    <text evidence="4">The sequence shown here is derived from an EMBL/GenBank/DDBJ whole genome shotgun (WGS) entry which is preliminary data.</text>
</comment>
<dbReference type="NCBIfam" id="TIGR00566">
    <property type="entry name" value="trpG_papA"/>
    <property type="match status" value="1"/>
</dbReference>
<organism evidence="4 5">
    <name type="scientific">Halonatronomonas betaini</name>
    <dbReference type="NCBI Taxonomy" id="2778430"/>
    <lineage>
        <taxon>Bacteria</taxon>
        <taxon>Bacillati</taxon>
        <taxon>Bacillota</taxon>
        <taxon>Clostridia</taxon>
        <taxon>Halanaerobiales</taxon>
        <taxon>Halarsenatibacteraceae</taxon>
        <taxon>Halonatronomonas</taxon>
    </lineage>
</organism>
<reference evidence="4" key="1">
    <citation type="submission" date="2020-11" db="EMBL/GenBank/DDBJ databases">
        <title>Halonatronomonas betainensis gen. nov., sp. nov. a novel haloalkaliphilic representative of the family Halanaerobiacae capable of betaine degradation.</title>
        <authorList>
            <person name="Boltyanskaya Y."/>
            <person name="Kevbrin V."/>
            <person name="Detkova E."/>
            <person name="Grouzdev D.S."/>
            <person name="Koziaeva V."/>
            <person name="Zhilina T."/>
        </authorList>
    </citation>
    <scope>NUCLEOTIDE SEQUENCE</scope>
    <source>
        <strain evidence="4">Z-7014</strain>
    </source>
</reference>
<dbReference type="GO" id="GO:0004049">
    <property type="term" value="F:anthranilate synthase activity"/>
    <property type="evidence" value="ECO:0007669"/>
    <property type="project" value="TreeGrafter"/>
</dbReference>
<evidence type="ECO:0000313" key="4">
    <source>
        <dbReference type="EMBL" id="MBF8437265.1"/>
    </source>
</evidence>
<dbReference type="FunFam" id="3.40.50.880:FF:000003">
    <property type="entry name" value="Anthranilate synthase component II"/>
    <property type="match status" value="1"/>
</dbReference>
<dbReference type="PRINTS" id="PR00096">
    <property type="entry name" value="GATASE"/>
</dbReference>
<dbReference type="PROSITE" id="PS51273">
    <property type="entry name" value="GATASE_TYPE_1"/>
    <property type="match status" value="1"/>
</dbReference>
<dbReference type="PRINTS" id="PR00097">
    <property type="entry name" value="ANTSNTHASEII"/>
</dbReference>
<dbReference type="PRINTS" id="PR00099">
    <property type="entry name" value="CPSGATASE"/>
</dbReference>